<gene>
    <name evidence="11" type="ORF">ABDJ85_16150</name>
</gene>
<dbReference type="Gene3D" id="3.30.565.10">
    <property type="entry name" value="Histidine kinase-like ATPase, C-terminal domain"/>
    <property type="match status" value="1"/>
</dbReference>
<feature type="transmembrane region" description="Helical" evidence="8">
    <location>
        <begin position="166"/>
        <end position="187"/>
    </location>
</feature>
<evidence type="ECO:0000313" key="12">
    <source>
        <dbReference type="Proteomes" id="UP001495147"/>
    </source>
</evidence>
<feature type="transmembrane region" description="Helical" evidence="8">
    <location>
        <begin position="29"/>
        <end position="49"/>
    </location>
</feature>
<dbReference type="InterPro" id="IPR003661">
    <property type="entry name" value="HisK_dim/P_dom"/>
</dbReference>
<dbReference type="Pfam" id="PF02518">
    <property type="entry name" value="HATPase_c"/>
    <property type="match status" value="1"/>
</dbReference>
<dbReference type="SMART" id="SM00304">
    <property type="entry name" value="HAMP"/>
    <property type="match status" value="1"/>
</dbReference>
<dbReference type="SMART" id="SM00388">
    <property type="entry name" value="HisKA"/>
    <property type="match status" value="1"/>
</dbReference>
<evidence type="ECO:0000256" key="5">
    <source>
        <dbReference type="ARBA" id="ARBA00022679"/>
    </source>
</evidence>
<dbReference type="EMBL" id="JBDPZD010000005">
    <property type="protein sequence ID" value="MEO3693005.1"/>
    <property type="molecule type" value="Genomic_DNA"/>
</dbReference>
<sequence>MSPSTPLPPAPASPPAKRWLGVRGNSLRFAVLLALAVGLLLPTAAVLVYDGQKTRRAVMEDLQRDLSHTLAIMSLSLAEPVWQVAPELALPMVNAQVEDPRFVAVTVVDPHATQPFLVYERKHEESEDELTLTDSRPIRRDGREIARLKISMSALPLLRAKQEEQLWALMRSSVMLVLSAGLILWVMRALVLRPTARLTNDAELLASGQLDRPLEMSGGADELTRVASAMERMRLALLSAFEALRRQNLSLEATVAQRTSELTLSNEELSRALATLQTAQRELVESEKLASLGRLVAGMAHELNTPLGNALTVVTALEDRYKELERMLTGGGSLRRSVLEDLVRDSRHGQDILHRNVQKAADLVRDFKQVAIDQTTDQRRAFDLAQVIEDVLVMVEPRFKHTPYVIKTELEAGLHMDSFPGSLGQVLTNLLMNTLVHAFDGRAEGTVRVLCRAVSSLEVELQVIDDGRGMDENVRRRIFDPFFTTKLGTGGSGLGMHIVHNIVTNVLGGVIDVRSTPGQGTRMTIRLPSVAPYRTGSDRPEAV</sequence>
<feature type="coiled-coil region" evidence="7">
    <location>
        <begin position="262"/>
        <end position="327"/>
    </location>
</feature>
<dbReference type="PANTHER" id="PTHR43065:SF47">
    <property type="match status" value="1"/>
</dbReference>
<dbReference type="InterPro" id="IPR003594">
    <property type="entry name" value="HATPase_dom"/>
</dbReference>
<keyword evidence="8" id="KW-0472">Membrane</keyword>
<dbReference type="GO" id="GO:0005524">
    <property type="term" value="F:ATP binding"/>
    <property type="evidence" value="ECO:0007669"/>
    <property type="project" value="UniProtKB-KW"/>
</dbReference>
<dbReference type="PANTHER" id="PTHR43065">
    <property type="entry name" value="SENSOR HISTIDINE KINASE"/>
    <property type="match status" value="1"/>
</dbReference>
<keyword evidence="8" id="KW-1133">Transmembrane helix</keyword>
<dbReference type="PROSITE" id="PS50885">
    <property type="entry name" value="HAMP"/>
    <property type="match status" value="1"/>
</dbReference>
<organism evidence="11 12">
    <name type="scientific">Roseateles paludis</name>
    <dbReference type="NCBI Taxonomy" id="3145238"/>
    <lineage>
        <taxon>Bacteria</taxon>
        <taxon>Pseudomonadati</taxon>
        <taxon>Pseudomonadota</taxon>
        <taxon>Betaproteobacteria</taxon>
        <taxon>Burkholderiales</taxon>
        <taxon>Sphaerotilaceae</taxon>
        <taxon>Roseateles</taxon>
    </lineage>
</organism>
<name>A0ABV0G5K4_9BURK</name>
<evidence type="ECO:0000256" key="8">
    <source>
        <dbReference type="SAM" id="Phobius"/>
    </source>
</evidence>
<keyword evidence="8" id="KW-0812">Transmembrane</keyword>
<dbReference type="InterPro" id="IPR036097">
    <property type="entry name" value="HisK_dim/P_sf"/>
</dbReference>
<dbReference type="RefSeq" id="WP_347705826.1">
    <property type="nucleotide sequence ID" value="NZ_JBDPZD010000005.1"/>
</dbReference>
<dbReference type="SUPFAM" id="SSF47384">
    <property type="entry name" value="Homodimeric domain of signal transducing histidine kinase"/>
    <property type="match status" value="1"/>
</dbReference>
<feature type="domain" description="Histidine kinase" evidence="9">
    <location>
        <begin position="298"/>
        <end position="531"/>
    </location>
</feature>
<keyword evidence="5" id="KW-0808">Transferase</keyword>
<reference evidence="11 12" key="1">
    <citation type="submission" date="2024-05" db="EMBL/GenBank/DDBJ databases">
        <title>Roseateles sp. DJS-2-20 16S ribosomal RNA gene Genome sequencing and assembly.</title>
        <authorList>
            <person name="Woo H."/>
        </authorList>
    </citation>
    <scope>NUCLEOTIDE SEQUENCE [LARGE SCALE GENOMIC DNA]</scope>
    <source>
        <strain evidence="11 12">DJS-2-20</strain>
    </source>
</reference>
<dbReference type="Gene3D" id="6.10.340.10">
    <property type="match status" value="1"/>
</dbReference>
<dbReference type="CDD" id="cd06225">
    <property type="entry name" value="HAMP"/>
    <property type="match status" value="1"/>
</dbReference>
<dbReference type="Proteomes" id="UP001495147">
    <property type="component" value="Unassembled WGS sequence"/>
</dbReference>
<dbReference type="Pfam" id="PF00672">
    <property type="entry name" value="HAMP"/>
    <property type="match status" value="1"/>
</dbReference>
<dbReference type="PROSITE" id="PS50109">
    <property type="entry name" value="HIS_KIN"/>
    <property type="match status" value="1"/>
</dbReference>
<keyword evidence="6" id="KW-0418">Kinase</keyword>
<feature type="domain" description="HAMP" evidence="10">
    <location>
        <begin position="189"/>
        <end position="242"/>
    </location>
</feature>
<dbReference type="CDD" id="cd00082">
    <property type="entry name" value="HisKA"/>
    <property type="match status" value="1"/>
</dbReference>
<dbReference type="InterPro" id="IPR036890">
    <property type="entry name" value="HATPase_C_sf"/>
</dbReference>
<keyword evidence="7" id="KW-0175">Coiled coil</keyword>
<evidence type="ECO:0000259" key="10">
    <source>
        <dbReference type="PROSITE" id="PS50885"/>
    </source>
</evidence>
<keyword evidence="11" id="KW-0067">ATP-binding</keyword>
<keyword evidence="11" id="KW-0547">Nucleotide-binding</keyword>
<keyword evidence="4" id="KW-0597">Phosphoprotein</keyword>
<comment type="subcellular location">
    <subcellularLocation>
        <location evidence="2">Membrane</location>
    </subcellularLocation>
</comment>
<comment type="caution">
    <text evidence="11">The sequence shown here is derived from an EMBL/GenBank/DDBJ whole genome shotgun (WGS) entry which is preliminary data.</text>
</comment>
<dbReference type="SUPFAM" id="SSF55874">
    <property type="entry name" value="ATPase domain of HSP90 chaperone/DNA topoisomerase II/histidine kinase"/>
    <property type="match status" value="1"/>
</dbReference>
<dbReference type="Gene3D" id="1.10.287.130">
    <property type="match status" value="1"/>
</dbReference>
<keyword evidence="12" id="KW-1185">Reference proteome</keyword>
<evidence type="ECO:0000313" key="11">
    <source>
        <dbReference type="EMBL" id="MEO3693005.1"/>
    </source>
</evidence>
<evidence type="ECO:0000256" key="1">
    <source>
        <dbReference type="ARBA" id="ARBA00000085"/>
    </source>
</evidence>
<evidence type="ECO:0000256" key="3">
    <source>
        <dbReference type="ARBA" id="ARBA00012438"/>
    </source>
</evidence>
<dbReference type="EC" id="2.7.13.3" evidence="3"/>
<dbReference type="SMART" id="SM00387">
    <property type="entry name" value="HATPase_c"/>
    <property type="match status" value="1"/>
</dbReference>
<dbReference type="PRINTS" id="PR00344">
    <property type="entry name" value="BCTRLSENSOR"/>
</dbReference>
<evidence type="ECO:0000256" key="2">
    <source>
        <dbReference type="ARBA" id="ARBA00004370"/>
    </source>
</evidence>
<evidence type="ECO:0000256" key="6">
    <source>
        <dbReference type="ARBA" id="ARBA00022777"/>
    </source>
</evidence>
<comment type="catalytic activity">
    <reaction evidence="1">
        <text>ATP + protein L-histidine = ADP + protein N-phospho-L-histidine.</text>
        <dbReference type="EC" id="2.7.13.3"/>
    </reaction>
</comment>
<evidence type="ECO:0000256" key="7">
    <source>
        <dbReference type="SAM" id="Coils"/>
    </source>
</evidence>
<dbReference type="InterPro" id="IPR003660">
    <property type="entry name" value="HAMP_dom"/>
</dbReference>
<proteinExistence type="predicted"/>
<dbReference type="InterPro" id="IPR004358">
    <property type="entry name" value="Sig_transdc_His_kin-like_C"/>
</dbReference>
<dbReference type="InterPro" id="IPR005467">
    <property type="entry name" value="His_kinase_dom"/>
</dbReference>
<accession>A0ABV0G5K4</accession>
<evidence type="ECO:0000259" key="9">
    <source>
        <dbReference type="PROSITE" id="PS50109"/>
    </source>
</evidence>
<evidence type="ECO:0000256" key="4">
    <source>
        <dbReference type="ARBA" id="ARBA00022553"/>
    </source>
</evidence>
<protein>
    <recommendedName>
        <fullName evidence="3">histidine kinase</fullName>
        <ecNumber evidence="3">2.7.13.3</ecNumber>
    </recommendedName>
</protein>
<dbReference type="SUPFAM" id="SSF158472">
    <property type="entry name" value="HAMP domain-like"/>
    <property type="match status" value="1"/>
</dbReference>